<keyword evidence="4" id="KW-0393">Immunoglobulin domain</keyword>
<dbReference type="STRING" id="7719.ENSCINP00000026125"/>
<evidence type="ECO:0000256" key="6">
    <source>
        <dbReference type="SAM" id="SignalP"/>
    </source>
</evidence>
<dbReference type="PROSITE" id="PS50835">
    <property type="entry name" value="IG_LIKE"/>
    <property type="match status" value="1"/>
</dbReference>
<dbReference type="Pfam" id="PF01582">
    <property type="entry name" value="TIR"/>
    <property type="match status" value="1"/>
</dbReference>
<dbReference type="GO" id="GO:0005886">
    <property type="term" value="C:plasma membrane"/>
    <property type="evidence" value="ECO:0000318"/>
    <property type="project" value="GO_Central"/>
</dbReference>
<dbReference type="InterPro" id="IPR007110">
    <property type="entry name" value="Ig-like_dom"/>
</dbReference>
<keyword evidence="5" id="KW-1133">Transmembrane helix</keyword>
<evidence type="ECO:0000259" key="8">
    <source>
        <dbReference type="PROSITE" id="PS50835"/>
    </source>
</evidence>
<dbReference type="GeneID" id="100177822"/>
<organism evidence="9 10">
    <name type="scientific">Ciona intestinalis</name>
    <name type="common">Transparent sea squirt</name>
    <name type="synonym">Ascidia intestinalis</name>
    <dbReference type="NCBI Taxonomy" id="7719"/>
    <lineage>
        <taxon>Eukaryota</taxon>
        <taxon>Metazoa</taxon>
        <taxon>Chordata</taxon>
        <taxon>Tunicata</taxon>
        <taxon>Ascidiacea</taxon>
        <taxon>Phlebobranchia</taxon>
        <taxon>Cionidae</taxon>
        <taxon>Ciona</taxon>
    </lineage>
</organism>
<dbReference type="PROSITE" id="PS50104">
    <property type="entry name" value="TIR"/>
    <property type="match status" value="1"/>
</dbReference>
<comment type="similarity">
    <text evidence="1">Belongs to the interleukin-1 receptor family.</text>
</comment>
<dbReference type="EMBL" id="EAAA01001273">
    <property type="status" value="NOT_ANNOTATED_CDS"/>
    <property type="molecule type" value="Genomic_DNA"/>
</dbReference>
<keyword evidence="2" id="KW-1015">Disulfide bond</keyword>
<evidence type="ECO:0000256" key="5">
    <source>
        <dbReference type="SAM" id="Phobius"/>
    </source>
</evidence>
<dbReference type="InterPro" id="IPR013783">
    <property type="entry name" value="Ig-like_fold"/>
</dbReference>
<keyword evidence="5" id="KW-0472">Membrane</keyword>
<dbReference type="AlphaFoldDB" id="F6YU40"/>
<dbReference type="GeneTree" id="ENSGT01150000286976"/>
<dbReference type="Gene3D" id="3.40.50.10140">
    <property type="entry name" value="Toll/interleukin-1 receptor homology (TIR) domain"/>
    <property type="match status" value="1"/>
</dbReference>
<gene>
    <name evidence="9" type="primary">LOC100177822</name>
</gene>
<evidence type="ECO:0000313" key="9">
    <source>
        <dbReference type="Ensembl" id="ENSCINP00000026125.2"/>
    </source>
</evidence>
<feature type="domain" description="Ig-like" evidence="8">
    <location>
        <begin position="278"/>
        <end position="407"/>
    </location>
</feature>
<dbReference type="GO" id="GO:0007166">
    <property type="term" value="P:cell surface receptor signaling pathway"/>
    <property type="evidence" value="ECO:0000318"/>
    <property type="project" value="GO_Central"/>
</dbReference>
<dbReference type="InParanoid" id="F6YU40"/>
<dbReference type="InterPro" id="IPR000157">
    <property type="entry name" value="TIR_dom"/>
</dbReference>
<reference evidence="9" key="4">
    <citation type="submission" date="2025-09" db="UniProtKB">
        <authorList>
            <consortium name="Ensembl"/>
        </authorList>
    </citation>
    <scope>IDENTIFICATION</scope>
</reference>
<dbReference type="InterPro" id="IPR015621">
    <property type="entry name" value="IL-1_rcpt_fam"/>
</dbReference>
<proteinExistence type="inferred from homology"/>
<dbReference type="InterPro" id="IPR035897">
    <property type="entry name" value="Toll_tir_struct_dom_sf"/>
</dbReference>
<reference evidence="9" key="2">
    <citation type="journal article" date="2008" name="Genome Biol.">
        <title>Improved genome assembly and evidence-based global gene model set for the chordate Ciona intestinalis: new insight into intron and operon populations.</title>
        <authorList>
            <person name="Satou Y."/>
            <person name="Mineta K."/>
            <person name="Ogasawara M."/>
            <person name="Sasakura Y."/>
            <person name="Shoguchi E."/>
            <person name="Ueno K."/>
            <person name="Yamada L."/>
            <person name="Matsumoto J."/>
            <person name="Wasserscheid J."/>
            <person name="Dewar K."/>
            <person name="Wiley G.B."/>
            <person name="Macmil S.L."/>
            <person name="Roe B.A."/>
            <person name="Zeller R.W."/>
            <person name="Hastings K.E."/>
            <person name="Lemaire P."/>
            <person name="Lindquist E."/>
            <person name="Endo T."/>
            <person name="Hotta K."/>
            <person name="Inaba K."/>
        </authorList>
    </citation>
    <scope>NUCLEOTIDE SEQUENCE [LARGE SCALE GENOMIC DNA]</scope>
    <source>
        <strain evidence="9">wild type</strain>
    </source>
</reference>
<reference evidence="9" key="3">
    <citation type="submission" date="2025-08" db="UniProtKB">
        <authorList>
            <consortium name="Ensembl"/>
        </authorList>
    </citation>
    <scope>IDENTIFICATION</scope>
</reference>
<dbReference type="PANTHER" id="PTHR11890">
    <property type="entry name" value="INTERLEUKIN-1 RECEPTOR FAMILY MEMBER"/>
    <property type="match status" value="1"/>
</dbReference>
<dbReference type="KEGG" id="cin:100177822"/>
<dbReference type="Gene3D" id="2.60.40.10">
    <property type="entry name" value="Immunoglobulins"/>
    <property type="match status" value="1"/>
</dbReference>
<evidence type="ECO:0000259" key="7">
    <source>
        <dbReference type="PROSITE" id="PS50104"/>
    </source>
</evidence>
<reference evidence="10" key="1">
    <citation type="journal article" date="2002" name="Science">
        <title>The draft genome of Ciona intestinalis: insights into chordate and vertebrate origins.</title>
        <authorList>
            <person name="Dehal P."/>
            <person name="Satou Y."/>
            <person name="Campbell R.K."/>
            <person name="Chapman J."/>
            <person name="Degnan B."/>
            <person name="De Tomaso A."/>
            <person name="Davidson B."/>
            <person name="Di Gregorio A."/>
            <person name="Gelpke M."/>
            <person name="Goodstein D.M."/>
            <person name="Harafuji N."/>
            <person name="Hastings K.E."/>
            <person name="Ho I."/>
            <person name="Hotta K."/>
            <person name="Huang W."/>
            <person name="Kawashima T."/>
            <person name="Lemaire P."/>
            <person name="Martinez D."/>
            <person name="Meinertzhagen I.A."/>
            <person name="Necula S."/>
            <person name="Nonaka M."/>
            <person name="Putnam N."/>
            <person name="Rash S."/>
            <person name="Saiga H."/>
            <person name="Satake M."/>
            <person name="Terry A."/>
            <person name="Yamada L."/>
            <person name="Wang H.G."/>
            <person name="Awazu S."/>
            <person name="Azumi K."/>
            <person name="Boore J."/>
            <person name="Branno M."/>
            <person name="Chin-Bow S."/>
            <person name="DeSantis R."/>
            <person name="Doyle S."/>
            <person name="Francino P."/>
            <person name="Keys D.N."/>
            <person name="Haga S."/>
            <person name="Hayashi H."/>
            <person name="Hino K."/>
            <person name="Imai K.S."/>
            <person name="Inaba K."/>
            <person name="Kano S."/>
            <person name="Kobayashi K."/>
            <person name="Kobayashi M."/>
            <person name="Lee B.I."/>
            <person name="Makabe K.W."/>
            <person name="Manohar C."/>
            <person name="Matassi G."/>
            <person name="Medina M."/>
            <person name="Mochizuki Y."/>
            <person name="Mount S."/>
            <person name="Morishita T."/>
            <person name="Miura S."/>
            <person name="Nakayama A."/>
            <person name="Nishizaka S."/>
            <person name="Nomoto H."/>
            <person name="Ohta F."/>
            <person name="Oishi K."/>
            <person name="Rigoutsos I."/>
            <person name="Sano M."/>
            <person name="Sasaki A."/>
            <person name="Sasakura Y."/>
            <person name="Shoguchi E."/>
            <person name="Shin-i T."/>
            <person name="Spagnuolo A."/>
            <person name="Stainier D."/>
            <person name="Suzuki M.M."/>
            <person name="Tassy O."/>
            <person name="Takatori N."/>
            <person name="Tokuoka M."/>
            <person name="Yagi K."/>
            <person name="Yoshizaki F."/>
            <person name="Wada S."/>
            <person name="Zhang C."/>
            <person name="Hyatt P.D."/>
            <person name="Larimer F."/>
            <person name="Detter C."/>
            <person name="Doggett N."/>
            <person name="Glavina T."/>
            <person name="Hawkins T."/>
            <person name="Richardson P."/>
            <person name="Lucas S."/>
            <person name="Kohara Y."/>
            <person name="Levine M."/>
            <person name="Satoh N."/>
            <person name="Rokhsar D.S."/>
        </authorList>
    </citation>
    <scope>NUCLEOTIDE SEQUENCE [LARGE SCALE GENOMIC DNA]</scope>
</reference>
<name>F6YU40_CIOIN</name>
<dbReference type="SUPFAM" id="SSF52200">
    <property type="entry name" value="Toll/Interleukin receptor TIR domain"/>
    <property type="match status" value="1"/>
</dbReference>
<evidence type="ECO:0000256" key="4">
    <source>
        <dbReference type="ARBA" id="ARBA00023319"/>
    </source>
</evidence>
<sequence>MTSMKISVLLLGYICATVAATSVSSLGASNCTRIPRKSRVVKYVDWPFTLNCNDVTSRDWLTAYNISLSPDAALTCYIRHPDQHYYSTETSITLNGSSSILTTYTVTQRYSTYCVSLEVEIELRPLPHHTCGEDVITALRGTSNIIFVESEISGKPLIFECEPAANAAADAVLPPAVQSSQITTKWIRTPVRKLSGSTSALQVAQPNQTCSDLPVYYLTNLKVRLLERHNKPKALEITGQDFYDPAVYTCMVQYGGQTAYISHAALCIKQKVSNNKKPNIMCTGSRNFFQDDSLTVSCTVTTKLGELKPDELEITWTKGTSTFCTKSDLLSSTAPSSGGHNSQCGLEDFTNTKKICFWRQPASNEVQPSSNTFKAYLTFNKMKVSDAGTYHVSVLYKGIPSDPATFTLVFDRTRMLVKMAAGLTVCLVVMVSLIVLWLVYRRYRFRIKLRWRRHFGKYQDDDKKNIVVLSYYYDCDLADETRKATETIITCIKQQLNSMQYKYYDSHEDLQAGGFSVSSLLQRLDDSHRMIIILTEEYIRDRWSKFEAEQGLINMENNRTKLIFVRVKGVKKALQGVEDFPSGLSDALKTARNIRWKPGMNSNLFKESVAYALPNLKRSPTPTTNNPSVNYVKLASCDESLASPVNGCASCV</sequence>
<accession>A0A1W2WP97</accession>
<feature type="transmembrane region" description="Helical" evidence="5">
    <location>
        <begin position="419"/>
        <end position="440"/>
    </location>
</feature>
<dbReference type="OrthoDB" id="9925886at2759"/>
<evidence type="ECO:0000256" key="1">
    <source>
        <dbReference type="ARBA" id="ARBA00009752"/>
    </source>
</evidence>
<keyword evidence="10" id="KW-1185">Reference proteome</keyword>
<accession>F6YU40</accession>
<evidence type="ECO:0000313" key="10">
    <source>
        <dbReference type="Proteomes" id="UP000008144"/>
    </source>
</evidence>
<dbReference type="HOGENOM" id="CLU_420309_0_0_1"/>
<keyword evidence="5" id="KW-0812">Transmembrane</keyword>
<dbReference type="Ensembl" id="ENSCINT00000026371.2">
    <property type="protein sequence ID" value="ENSCINP00000026125.2"/>
    <property type="gene ID" value="ENSCING00000014441.2"/>
</dbReference>
<protein>
    <submittedName>
        <fullName evidence="9">Uncharacterized LOC100177822</fullName>
    </submittedName>
</protein>
<dbReference type="Proteomes" id="UP000008144">
    <property type="component" value="Chromosome 14"/>
</dbReference>
<dbReference type="RefSeq" id="XP_026693549.1">
    <property type="nucleotide sequence ID" value="XM_026837748.1"/>
</dbReference>
<feature type="domain" description="TIR" evidence="7">
    <location>
        <begin position="463"/>
        <end position="598"/>
    </location>
</feature>
<feature type="signal peptide" evidence="6">
    <location>
        <begin position="1"/>
        <end position="20"/>
    </location>
</feature>
<keyword evidence="6" id="KW-0732">Signal</keyword>
<keyword evidence="3" id="KW-0325">Glycoprotein</keyword>
<dbReference type="RefSeq" id="XP_026693548.1">
    <property type="nucleotide sequence ID" value="XM_026837747.1"/>
</dbReference>
<dbReference type="PANTHER" id="PTHR11890:SF44">
    <property type="entry name" value="X-LINKED INTERLEUKIN-1 RECEPTOR ACCESSORY PROTEIN-LIKE 2"/>
    <property type="match status" value="1"/>
</dbReference>
<evidence type="ECO:0000256" key="3">
    <source>
        <dbReference type="ARBA" id="ARBA00023180"/>
    </source>
</evidence>
<feature type="chain" id="PRO_5014090509" evidence="6">
    <location>
        <begin position="21"/>
        <end position="652"/>
    </location>
</feature>
<dbReference type="GO" id="GO:0009986">
    <property type="term" value="C:cell surface"/>
    <property type="evidence" value="ECO:0000318"/>
    <property type="project" value="GO_Central"/>
</dbReference>
<evidence type="ECO:0000256" key="2">
    <source>
        <dbReference type="ARBA" id="ARBA00023157"/>
    </source>
</evidence>